<dbReference type="AlphaFoldDB" id="A0A1I0R1R4"/>
<reference evidence="2 3" key="1">
    <citation type="submission" date="2016-10" db="EMBL/GenBank/DDBJ databases">
        <authorList>
            <person name="de Groot N.N."/>
        </authorList>
    </citation>
    <scope>NUCLEOTIDE SEQUENCE [LARGE SCALE GENOMIC DNA]</scope>
    <source>
        <strain evidence="2 3">DSM 9179</strain>
    </source>
</reference>
<dbReference type="Proteomes" id="UP000199701">
    <property type="component" value="Unassembled WGS sequence"/>
</dbReference>
<feature type="transmembrane region" description="Helical" evidence="1">
    <location>
        <begin position="375"/>
        <end position="392"/>
    </location>
</feature>
<feature type="transmembrane region" description="Helical" evidence="1">
    <location>
        <begin position="349"/>
        <end position="368"/>
    </location>
</feature>
<keyword evidence="3" id="KW-1185">Reference proteome</keyword>
<sequence>MINLSYEKIRKYCLIYITLPVIIFLLGWIRLQYSIVASVMLLFAVYTIFKQKKNPEKNLALSFKMLAVLCLIALVWCFFAGQGGYYYQSADYDCRNAIFRDMINFKWPVIYKYNNTALVYYIGYWMPAALVGKFAFLVSNSASVAWAVGNFALLIWSTCGVLLVFLLLITTVKANTRKKMIATSLLFIFFSGCDALGYLLFKNGFAWHIEWWASFYQFSSITTCLFWVFNQTVISWIIILCLINEKSVKNFAYIGVMALPSGPFPFLGIFIYCICIAMKHGLKAMKQKEIKGFIKDIFTIQNIFSCLVIVPIYLLYYSSNSAMNSSGNNSNGGFGFYWDQINCNLTTELLRYSMFLILEVGVYAVVIYKKNKKNILFYITVISLMIIPLFRMCDSADFAMRVSIPAITVLGFMVIDYLVNNFNDLKTTKKLKKYTYIVLLSIYLIGSVTPMIEFGRGIHNVIYYKKIDLVSDDIKTFNRYGKFDNFTTLKYSEKPFYKYFAK</sequence>
<feature type="transmembrane region" description="Helical" evidence="1">
    <location>
        <begin position="251"/>
        <end position="277"/>
    </location>
</feature>
<feature type="transmembrane region" description="Helical" evidence="1">
    <location>
        <begin position="118"/>
        <end position="138"/>
    </location>
</feature>
<proteinExistence type="predicted"/>
<dbReference type="EMBL" id="FOJI01000011">
    <property type="protein sequence ID" value="SEW34396.1"/>
    <property type="molecule type" value="Genomic_DNA"/>
</dbReference>
<dbReference type="OrthoDB" id="3199357at2"/>
<feature type="transmembrane region" description="Helical" evidence="1">
    <location>
        <begin position="12"/>
        <end position="27"/>
    </location>
</feature>
<feature type="transmembrane region" description="Helical" evidence="1">
    <location>
        <begin position="297"/>
        <end position="316"/>
    </location>
</feature>
<evidence type="ECO:0000313" key="2">
    <source>
        <dbReference type="EMBL" id="SEW34396.1"/>
    </source>
</evidence>
<feature type="transmembrane region" description="Helical" evidence="1">
    <location>
        <begin position="181"/>
        <end position="201"/>
    </location>
</feature>
<evidence type="ECO:0000256" key="1">
    <source>
        <dbReference type="SAM" id="Phobius"/>
    </source>
</evidence>
<feature type="transmembrane region" description="Helical" evidence="1">
    <location>
        <begin position="145"/>
        <end position="169"/>
    </location>
</feature>
<organism evidence="2 3">
    <name type="scientific">[Clostridium] fimetarium</name>
    <dbReference type="NCBI Taxonomy" id="99656"/>
    <lineage>
        <taxon>Bacteria</taxon>
        <taxon>Bacillati</taxon>
        <taxon>Bacillota</taxon>
        <taxon>Clostridia</taxon>
        <taxon>Lachnospirales</taxon>
        <taxon>Lachnospiraceae</taxon>
    </lineage>
</organism>
<protein>
    <submittedName>
        <fullName evidence="2">Uncharacterized protein</fullName>
    </submittedName>
</protein>
<dbReference type="STRING" id="99656.SAMN05421659_11158"/>
<keyword evidence="1" id="KW-1133">Transmembrane helix</keyword>
<feature type="transmembrane region" description="Helical" evidence="1">
    <location>
        <begin position="398"/>
        <end position="422"/>
    </location>
</feature>
<dbReference type="RefSeq" id="WP_092455074.1">
    <property type="nucleotide sequence ID" value="NZ_FOJI01000011.1"/>
</dbReference>
<gene>
    <name evidence="2" type="ORF">SAMN05421659_11158</name>
</gene>
<evidence type="ECO:0000313" key="3">
    <source>
        <dbReference type="Proteomes" id="UP000199701"/>
    </source>
</evidence>
<name>A0A1I0R1R4_9FIRM</name>
<keyword evidence="1" id="KW-0812">Transmembrane</keyword>
<feature type="transmembrane region" description="Helical" evidence="1">
    <location>
        <begin position="33"/>
        <end position="49"/>
    </location>
</feature>
<feature type="transmembrane region" description="Helical" evidence="1">
    <location>
        <begin position="61"/>
        <end position="81"/>
    </location>
</feature>
<accession>A0A1I0R1R4</accession>
<feature type="transmembrane region" description="Helical" evidence="1">
    <location>
        <begin position="213"/>
        <end position="239"/>
    </location>
</feature>
<feature type="transmembrane region" description="Helical" evidence="1">
    <location>
        <begin position="434"/>
        <end position="452"/>
    </location>
</feature>
<keyword evidence="1" id="KW-0472">Membrane</keyword>